<protein>
    <submittedName>
        <fullName evidence="3">RepB family plasmid replication initiator protein</fullName>
    </submittedName>
</protein>
<dbReference type="RefSeq" id="WP_181671454.1">
    <property type="nucleotide sequence ID" value="NZ_CP054155.1"/>
</dbReference>
<keyword evidence="3" id="KW-0614">Plasmid</keyword>
<reference evidence="3 4" key="1">
    <citation type="journal article" date="2020" name="Microbiol. Resour. Announc.">
        <title>Complete Genome Sequence of Streptococcus salivarius DB-B5, a Novel Probiotic Candidate Isolated from the Supragingival Plaque of a Healthy Female Subject.</title>
        <authorList>
            <person name="Fields F.R."/>
            <person name="Li X."/>
            <person name="Navarre W.W."/>
            <person name="Naito M."/>
        </authorList>
    </citation>
    <scope>NUCLEOTIDE SEQUENCE [LARGE SCALE GENOMIC DNA]</scope>
    <source>
        <strain evidence="3 4">DB-B5</strain>
        <plasmid evidence="3 4">pIKMIN-B502</plasmid>
    </source>
</reference>
<dbReference type="AlphaFoldDB" id="A0A7L6WP40"/>
<evidence type="ECO:0000256" key="2">
    <source>
        <dbReference type="SAM" id="MobiDB-lite"/>
    </source>
</evidence>
<dbReference type="Pfam" id="PF21205">
    <property type="entry name" value="Rep3_C"/>
    <property type="match status" value="1"/>
</dbReference>
<dbReference type="Gene3D" id="1.10.10.10">
    <property type="entry name" value="Winged helix-like DNA-binding domain superfamily/Winged helix DNA-binding domain"/>
    <property type="match status" value="1"/>
</dbReference>
<accession>A0A7L6WP40</accession>
<gene>
    <name evidence="3" type="ORF">HRE60_10620</name>
</gene>
<dbReference type="SUPFAM" id="SSF46785">
    <property type="entry name" value="Winged helix' DNA-binding domain"/>
    <property type="match status" value="1"/>
</dbReference>
<feature type="region of interest" description="Disordered" evidence="2">
    <location>
        <begin position="440"/>
        <end position="473"/>
    </location>
</feature>
<dbReference type="EMBL" id="CP054155">
    <property type="protein sequence ID" value="QMI52129.1"/>
    <property type="molecule type" value="Genomic_DNA"/>
</dbReference>
<dbReference type="InterPro" id="IPR006343">
    <property type="entry name" value="DnaB/C_C"/>
</dbReference>
<dbReference type="InterPro" id="IPR036388">
    <property type="entry name" value="WH-like_DNA-bd_sf"/>
</dbReference>
<geneLocation type="plasmid" evidence="3 4">
    <name>pIKMIN-B502</name>
</geneLocation>
<dbReference type="NCBIfam" id="TIGR01446">
    <property type="entry name" value="DnaD_dom"/>
    <property type="match status" value="1"/>
</dbReference>
<dbReference type="InterPro" id="IPR036390">
    <property type="entry name" value="WH_DNA-bd_sf"/>
</dbReference>
<name>A0A7L6WP40_STRSL</name>
<dbReference type="Proteomes" id="UP000516705">
    <property type="component" value="Plasmid pIKMIN-B502"/>
</dbReference>
<evidence type="ECO:0000313" key="3">
    <source>
        <dbReference type="EMBL" id="QMI52129.1"/>
    </source>
</evidence>
<sequence>MTKKEVIPTRTGEVEEAKIKVSENELFKNDILISAFLSKKLNEVEMKLFNLALYNLQKYSARQSFVSTVKVDELFSYLGNGEEEKTIRKFALQKYLDNISEIKITVASDKFLEDTGVDYTQDQSLGIFNLFQAVTLVGRDIIFHWGQLNVHKLLLQKTSKLSLLLDINTLQKLTDKGIVLYELLKLETLENNQRTIDLTVRDLADYYKIKGEKVRGRYSHIKNRFLVPAIKEINENTEFTITLPNENTQGTFIENKRGKKVVGVSLSWTMDKPEYYPTKRQLVKLKELHSQFEQFNDNYLNNRFYQDIKNKTGKPEVLTRSNANEIIKQGIALIKDVKTELGLYDKKDEYALKVKPYEKYFGNFPNVKIEDKDKIDFAFKIEQFNEEDRISIIDLLLNHAKQAKMKTWKYVTTILQDWIDGGARSYEEVKILYDNRVAPLSAPDQTKPKPKGSSKKTNTPEWSNPDYKNKTTPEEIKQLSVKRAKTLVKLREAKQPNEIVYENIYSWLKKEQPELSNYELNKQASELTEEALQEYMDE</sequence>
<organism evidence="3 4">
    <name type="scientific">Streptococcus salivarius</name>
    <dbReference type="NCBI Taxonomy" id="1304"/>
    <lineage>
        <taxon>Bacteria</taxon>
        <taxon>Bacillati</taxon>
        <taxon>Bacillota</taxon>
        <taxon>Bacilli</taxon>
        <taxon>Lactobacillales</taxon>
        <taxon>Streptococcaceae</taxon>
        <taxon>Streptococcus</taxon>
    </lineage>
</organism>
<proteinExistence type="inferred from homology"/>
<evidence type="ECO:0000313" key="4">
    <source>
        <dbReference type="Proteomes" id="UP000516705"/>
    </source>
</evidence>
<evidence type="ECO:0000256" key="1">
    <source>
        <dbReference type="ARBA" id="ARBA00093462"/>
    </source>
</evidence>
<comment type="similarity">
    <text evidence="1">Belongs to the DnaB/DnaD family.</text>
</comment>